<keyword evidence="8" id="KW-0560">Oxidoreductase</keyword>
<dbReference type="InterPro" id="IPR017941">
    <property type="entry name" value="Rieske_2Fe-2S"/>
</dbReference>
<keyword evidence="9" id="KW-1185">Reference proteome</keyword>
<evidence type="ECO:0000313" key="8">
    <source>
        <dbReference type="EMBL" id="SMD34866.1"/>
    </source>
</evidence>
<comment type="cofactor">
    <cofactor evidence="5">
        <name>[2Fe-2S] cluster</name>
        <dbReference type="ChEBI" id="CHEBI:190135"/>
    </cofactor>
</comment>
<dbReference type="InterPro" id="IPR036922">
    <property type="entry name" value="Rieske_2Fe-2S_sf"/>
</dbReference>
<keyword evidence="4" id="KW-0411">Iron-sulfur</keyword>
<protein>
    <submittedName>
        <fullName evidence="8">Ferredoxin subunit of nitrite reductase or a ring-hydroxylating dioxygenase</fullName>
    </submittedName>
</protein>
<dbReference type="Pfam" id="PF00355">
    <property type="entry name" value="Rieske"/>
    <property type="match status" value="1"/>
</dbReference>
<keyword evidence="8" id="KW-0223">Dioxygenase</keyword>
<dbReference type="GO" id="GO:0051213">
    <property type="term" value="F:dioxygenase activity"/>
    <property type="evidence" value="ECO:0007669"/>
    <property type="project" value="UniProtKB-KW"/>
</dbReference>
<dbReference type="Proteomes" id="UP000192472">
    <property type="component" value="Unassembled WGS sequence"/>
</dbReference>
<evidence type="ECO:0000256" key="2">
    <source>
        <dbReference type="ARBA" id="ARBA00022723"/>
    </source>
</evidence>
<dbReference type="PANTHER" id="PTHR21496">
    <property type="entry name" value="FERREDOXIN-RELATED"/>
    <property type="match status" value="1"/>
</dbReference>
<evidence type="ECO:0000256" key="1">
    <source>
        <dbReference type="ARBA" id="ARBA00022714"/>
    </source>
</evidence>
<evidence type="ECO:0000256" key="5">
    <source>
        <dbReference type="ARBA" id="ARBA00034078"/>
    </source>
</evidence>
<evidence type="ECO:0000313" key="9">
    <source>
        <dbReference type="Proteomes" id="UP000192472"/>
    </source>
</evidence>
<keyword evidence="3" id="KW-0408">Iron</keyword>
<reference evidence="8 9" key="1">
    <citation type="submission" date="2017-04" db="EMBL/GenBank/DDBJ databases">
        <authorList>
            <person name="Afonso C.L."/>
            <person name="Miller P.J."/>
            <person name="Scott M.A."/>
            <person name="Spackman E."/>
            <person name="Goraichik I."/>
            <person name="Dimitrov K.M."/>
            <person name="Suarez D.L."/>
            <person name="Swayne D.E."/>
        </authorList>
    </citation>
    <scope>NUCLEOTIDE SEQUENCE [LARGE SCALE GENOMIC DNA]</scope>
    <source>
        <strain evidence="8 9">DSM 26133</strain>
    </source>
</reference>
<accession>A0A1W2GF28</accession>
<dbReference type="PROSITE" id="PS51296">
    <property type="entry name" value="RIESKE"/>
    <property type="match status" value="1"/>
</dbReference>
<organism evidence="8 9">
    <name type="scientific">Reichenbachiella faecimaris</name>
    <dbReference type="NCBI Taxonomy" id="692418"/>
    <lineage>
        <taxon>Bacteria</taxon>
        <taxon>Pseudomonadati</taxon>
        <taxon>Bacteroidota</taxon>
        <taxon>Cytophagia</taxon>
        <taxon>Cytophagales</taxon>
        <taxon>Reichenbachiellaceae</taxon>
        <taxon>Reichenbachiella</taxon>
    </lineage>
</organism>
<evidence type="ECO:0000256" key="4">
    <source>
        <dbReference type="ARBA" id="ARBA00023014"/>
    </source>
</evidence>
<name>A0A1W2GF28_REIFA</name>
<dbReference type="RefSeq" id="WP_084372882.1">
    <property type="nucleotide sequence ID" value="NZ_FWYF01000002.1"/>
</dbReference>
<gene>
    <name evidence="8" type="ORF">SAMN04488029_2219</name>
</gene>
<dbReference type="EMBL" id="FWYF01000002">
    <property type="protein sequence ID" value="SMD34866.1"/>
    <property type="molecule type" value="Genomic_DNA"/>
</dbReference>
<evidence type="ECO:0000256" key="3">
    <source>
        <dbReference type="ARBA" id="ARBA00023004"/>
    </source>
</evidence>
<evidence type="ECO:0000256" key="6">
    <source>
        <dbReference type="ARBA" id="ARBA00038001"/>
    </source>
</evidence>
<dbReference type="SUPFAM" id="SSF50022">
    <property type="entry name" value="ISP domain"/>
    <property type="match status" value="1"/>
</dbReference>
<evidence type="ECO:0000259" key="7">
    <source>
        <dbReference type="PROSITE" id="PS51296"/>
    </source>
</evidence>
<dbReference type="CDD" id="cd03467">
    <property type="entry name" value="Rieske"/>
    <property type="match status" value="1"/>
</dbReference>
<keyword evidence="1" id="KW-0001">2Fe-2S</keyword>
<dbReference type="AlphaFoldDB" id="A0A1W2GF28"/>
<dbReference type="STRING" id="692418.SAMN04488029_2219"/>
<dbReference type="PANTHER" id="PTHR21496:SF0">
    <property type="entry name" value="RIESKE DOMAIN-CONTAINING PROTEIN"/>
    <property type="match status" value="1"/>
</dbReference>
<comment type="similarity">
    <text evidence="6">Belongs to the bacterial ring-hydroxylating dioxygenase ferredoxin component family.</text>
</comment>
<dbReference type="GO" id="GO:0046872">
    <property type="term" value="F:metal ion binding"/>
    <property type="evidence" value="ECO:0007669"/>
    <property type="project" value="UniProtKB-KW"/>
</dbReference>
<feature type="domain" description="Rieske" evidence="7">
    <location>
        <begin position="9"/>
        <end position="104"/>
    </location>
</feature>
<sequence>MEKYLVFESKEQAERVIPLNQIKKIRIGKEEFCLAHTINGFVAFEKNCPHMGDDLSKGKINSLGEVVCPWHSYRFSLTLGDECENRCDGLQTYRTDWENGQLHVFV</sequence>
<proteinExistence type="inferred from homology"/>
<dbReference type="OrthoDB" id="593800at2"/>
<dbReference type="Gene3D" id="2.102.10.10">
    <property type="entry name" value="Rieske [2Fe-2S] iron-sulphur domain"/>
    <property type="match status" value="1"/>
</dbReference>
<keyword evidence="2" id="KW-0479">Metal-binding</keyword>
<dbReference type="GO" id="GO:0051537">
    <property type="term" value="F:2 iron, 2 sulfur cluster binding"/>
    <property type="evidence" value="ECO:0007669"/>
    <property type="project" value="UniProtKB-KW"/>
</dbReference>